<dbReference type="Gene3D" id="2.60.40.1730">
    <property type="entry name" value="tricorn interacting facor f3 domain"/>
    <property type="match status" value="1"/>
</dbReference>
<evidence type="ECO:0000256" key="1">
    <source>
        <dbReference type="ARBA" id="ARBA00004123"/>
    </source>
</evidence>
<dbReference type="Gene3D" id="1.10.390.10">
    <property type="entry name" value="Neutral Protease Domain 2"/>
    <property type="match status" value="1"/>
</dbReference>
<evidence type="ECO:0000256" key="2">
    <source>
        <dbReference type="ARBA" id="ARBA00010937"/>
    </source>
</evidence>
<dbReference type="InterPro" id="IPR057345">
    <property type="entry name" value="Ig-like_TAF2"/>
</dbReference>
<dbReference type="InterPro" id="IPR027268">
    <property type="entry name" value="Peptidase_M4/M1_CTD_sf"/>
</dbReference>
<dbReference type="GO" id="GO:0016251">
    <property type="term" value="F:RNA polymerase II general transcription initiation factor activity"/>
    <property type="evidence" value="ECO:0007669"/>
    <property type="project" value="TreeGrafter"/>
</dbReference>
<dbReference type="GO" id="GO:0000976">
    <property type="term" value="F:transcription cis-regulatory region binding"/>
    <property type="evidence" value="ECO:0007669"/>
    <property type="project" value="TreeGrafter"/>
</dbReference>
<feature type="region of interest" description="Disordered" evidence="7">
    <location>
        <begin position="1287"/>
        <end position="1552"/>
    </location>
</feature>
<dbReference type="EMBL" id="JAKWBI020000026">
    <property type="protein sequence ID" value="KAJ2905702.1"/>
    <property type="molecule type" value="Genomic_DNA"/>
</dbReference>
<evidence type="ECO:0000256" key="5">
    <source>
        <dbReference type="ARBA" id="ARBA00023163"/>
    </source>
</evidence>
<accession>A0AAD5RXV2</accession>
<dbReference type="SUPFAM" id="SSF63737">
    <property type="entry name" value="Leukotriene A4 hydrolase N-terminal domain"/>
    <property type="match status" value="1"/>
</dbReference>
<dbReference type="InterPro" id="IPR042097">
    <property type="entry name" value="Aminopeptidase_N-like_N_sf"/>
</dbReference>
<organism evidence="10 11">
    <name type="scientific">Zalerion maritima</name>
    <dbReference type="NCBI Taxonomy" id="339359"/>
    <lineage>
        <taxon>Eukaryota</taxon>
        <taxon>Fungi</taxon>
        <taxon>Dikarya</taxon>
        <taxon>Ascomycota</taxon>
        <taxon>Pezizomycotina</taxon>
        <taxon>Sordariomycetes</taxon>
        <taxon>Lulworthiomycetidae</taxon>
        <taxon>Lulworthiales</taxon>
        <taxon>Lulworthiaceae</taxon>
        <taxon>Zalerion</taxon>
    </lineage>
</organism>
<dbReference type="GO" id="GO:0006367">
    <property type="term" value="P:transcription initiation at RNA polymerase II promoter"/>
    <property type="evidence" value="ECO:0007669"/>
    <property type="project" value="TreeGrafter"/>
</dbReference>
<keyword evidence="4" id="KW-0805">Transcription regulation</keyword>
<name>A0AAD5RXV2_9PEZI</name>
<dbReference type="PANTHER" id="PTHR15137:SF9">
    <property type="entry name" value="TRANSCRIPTION INITIATION FACTOR TFIID SUBUNIT 2"/>
    <property type="match status" value="1"/>
</dbReference>
<keyword evidence="6" id="KW-0539">Nucleus</keyword>
<comment type="subcellular location">
    <subcellularLocation>
        <location evidence="1">Nucleus</location>
    </subcellularLocation>
</comment>
<dbReference type="GO" id="GO:0005669">
    <property type="term" value="C:transcription factor TFIID complex"/>
    <property type="evidence" value="ECO:0007669"/>
    <property type="project" value="InterPro"/>
</dbReference>
<evidence type="ECO:0000313" key="10">
    <source>
        <dbReference type="EMBL" id="KAJ2905702.1"/>
    </source>
</evidence>
<comment type="caution">
    <text evidence="10">The sequence shown here is derived from an EMBL/GenBank/DDBJ whole genome shotgun (WGS) entry which is preliminary data.</text>
</comment>
<feature type="domain" description="Transcription initiation factor TFIID subunit 2 TPR repeats" evidence="9">
    <location>
        <begin position="819"/>
        <end position="1114"/>
    </location>
</feature>
<reference evidence="10" key="1">
    <citation type="submission" date="2022-07" db="EMBL/GenBank/DDBJ databases">
        <title>Draft genome sequence of Zalerion maritima ATCC 34329, a (micro)plastics degrading marine fungus.</title>
        <authorList>
            <person name="Paco A."/>
            <person name="Goncalves M.F.M."/>
            <person name="Rocha-Santos T.A.P."/>
            <person name="Alves A."/>
        </authorList>
    </citation>
    <scope>NUCLEOTIDE SEQUENCE</scope>
    <source>
        <strain evidence="10">ATCC 34329</strain>
    </source>
</reference>
<gene>
    <name evidence="10" type="ORF">MKZ38_004569</name>
</gene>
<dbReference type="InterPro" id="IPR037813">
    <property type="entry name" value="TAF2"/>
</dbReference>
<evidence type="ECO:0000259" key="8">
    <source>
        <dbReference type="Pfam" id="PF25316"/>
    </source>
</evidence>
<evidence type="ECO:0000313" key="11">
    <source>
        <dbReference type="Proteomes" id="UP001201980"/>
    </source>
</evidence>
<feature type="compositionally biased region" description="Low complexity" evidence="7">
    <location>
        <begin position="1490"/>
        <end position="1499"/>
    </location>
</feature>
<protein>
    <recommendedName>
        <fullName evidence="3">Transcription initiation factor TFIID subunit 2</fullName>
    </recommendedName>
</protein>
<evidence type="ECO:0000256" key="6">
    <source>
        <dbReference type="ARBA" id="ARBA00023242"/>
    </source>
</evidence>
<comment type="similarity">
    <text evidence="2">Belongs to the TAF2 family.</text>
</comment>
<dbReference type="Pfam" id="PF25577">
    <property type="entry name" value="TPR_TAF2_C"/>
    <property type="match status" value="1"/>
</dbReference>
<sequence length="1649" mass="184859">MNGLSSGAQDGESLNYPPGFDPSKVVPYVLLEQNVQLNVNFIDKSITGQSVISVILHSNDEDEIEIDARQCEIDISKITVGGEKAKATYVDPNKALEVAPAWNYTVEQHQIQLDRMKATKQHYSQDAPISKSIPCGCQPTFKSVKIRIPSADKWRRKGNARRLELERRKKKAQGVAESVDEESRSNSLVVIVVPFKLSNPKDGYHFVGLDALDNRYPHLYTRHSIEPGNSCAMFPTIDDRCSHATWKISVTVPKTLGAALGQPPSATANVNAENGDVEMVDAGGSGSRRTTRQLSEADKILEMTVVCSGMLSDESSTDTTKTMTFDVNLDHSVNAKYMGFAVGPFEHVDLWSGFRTEEDEEKIAGQGLKIHGYCLPGKSQEVENICGTLVACADHLMLAIGKYSHWDYSYKLCFVDDMAEDSVPLVAFALCNSSLLFDNKMIDRDIPVLRELVYGLAWQYSGICLLPDLPEDSWVIYGIAGFLTELAMQEVCGNNYHRFHIKTMADQLMAEDVDMPSLKSLGEFLHLGPEIVNFMKLKANLVMFILDKRLAKKKASKGLVRVINRLFMKVKSASGLTDAIEPRCVTSAYFQERCEKFADLSLEHFWAQWVEGSGCVKFELIQKFNKKRLCVELNVRQIHGPDAELKIQKESAFEPRRNIGRRQFWSKLKRFQHGLEADKIPTMFTGPMTIKIHEADGTPYEHTLEIREDPQKSSRFEIPYNTKYKRIKRNRRFRERMANNTTQSGSFEAAGEAQDDQVIYMLGDVLQSKQEMDSWDLRDWDESQEKAMDGESYEWIRFDADTEWICHTRSNMPSYMQISQLQQDRDVAAQQESLLYLRDEKPHPLAATFLVRTVMDRRYYWGIRTMAASLLTQENDPHIGLVGARYLMKAFQELFCFPDTETVRPNDFHDKRDYFLQCEIPRALSRIRDPQGNCPQMITEFILKQLRFNDNKQNYFSDTYYVATLIRALATSLIPGDPDGPIQKKKDNESHQYLSRLTIEQHEQRARDRELIHKCTEEIERFRRMDEWNPSYQRMWTIAALEAKQWLMKAGIIEKHPVPFLMYLGDESQDHIRAMALECLAELGYLFHEALFPVFIAMFCTIRSPYLRERLFQILCIALAGIALGEDELAKPPQPAAIEPAKGDVPMTDAAAISNGNNDPDADADDEPALVVIRSEDATMQNKIDRARIETIKGALSALKAEVQDHTAIRKGIWKVITSSVLGWFERERLLDLCSNVFPTDYSLITTIQYPLRWKYVGKSAQPVNAKNPRAKSLVLTFSSYYKTKKTEKKPVEPEAIQPPPPPKPGLSRTISITVKQPTKVAATPKPQQPTPKPAAEPKAPKPSKISMGKDMGGAQQPSRSSAAPPTPKAQPPADMFSLRPDNPRPHENPSASNHQQSPLTHIVAASPPPRPIATPKGAARSPPMPKPKQQGQAVNGDKLPGSGKKGSKKRPGDALEQPARKRSRVVKVPFTKFSQIKLKPGWTIDRPRLSTPSRTTPSKPKTDRKPLPGTPILSNGTANSTPATNGQNGKKISGQKPRRPLPSGHGPTTAANSEEVIAKTACREAVVPPVAAGQGKDFLANSCPSEALHARPHLDDQTEAEVRGQWHGKGRLAGNAEVWNAQAEYAWDDGESGSDAQVLLVGEGEMLW</sequence>
<feature type="domain" description="Transcription initiation factor TFIID subunit 2 Ig-like" evidence="8">
    <location>
        <begin position="613"/>
        <end position="813"/>
    </location>
</feature>
<evidence type="ECO:0000256" key="4">
    <source>
        <dbReference type="ARBA" id="ARBA00023015"/>
    </source>
</evidence>
<evidence type="ECO:0000259" key="9">
    <source>
        <dbReference type="Pfam" id="PF25577"/>
    </source>
</evidence>
<dbReference type="Pfam" id="PF25316">
    <property type="entry name" value="TAF2_3rd"/>
    <property type="match status" value="1"/>
</dbReference>
<keyword evidence="5" id="KW-0804">Transcription</keyword>
<dbReference type="PANTHER" id="PTHR15137">
    <property type="entry name" value="TRANSCRIPTION INITIATION FACTOR TFIID"/>
    <property type="match status" value="1"/>
</dbReference>
<feature type="compositionally biased region" description="Polar residues" evidence="7">
    <location>
        <begin position="1390"/>
        <end position="1400"/>
    </location>
</feature>
<dbReference type="InterPro" id="IPR057991">
    <property type="entry name" value="TPR_TAF2_C"/>
</dbReference>
<keyword evidence="11" id="KW-1185">Reference proteome</keyword>
<evidence type="ECO:0000256" key="3">
    <source>
        <dbReference type="ARBA" id="ARBA00017363"/>
    </source>
</evidence>
<dbReference type="CDD" id="cd09839">
    <property type="entry name" value="M1_like_TAF2"/>
    <property type="match status" value="1"/>
</dbReference>
<proteinExistence type="inferred from homology"/>
<feature type="compositionally biased region" description="Polar residues" evidence="7">
    <location>
        <begin position="1513"/>
        <end position="1531"/>
    </location>
</feature>
<evidence type="ECO:0000256" key="7">
    <source>
        <dbReference type="SAM" id="MobiDB-lite"/>
    </source>
</evidence>
<dbReference type="Proteomes" id="UP001201980">
    <property type="component" value="Unassembled WGS sequence"/>
</dbReference>
<dbReference type="GO" id="GO:0003682">
    <property type="term" value="F:chromatin binding"/>
    <property type="evidence" value="ECO:0007669"/>
    <property type="project" value="TreeGrafter"/>
</dbReference>